<keyword evidence="1" id="KW-1133">Transmembrane helix</keyword>
<evidence type="ECO:0008006" key="4">
    <source>
        <dbReference type="Google" id="ProtNLM"/>
    </source>
</evidence>
<dbReference type="EMBL" id="CCWP01000038">
    <property type="protein sequence ID" value="CEF04044.1"/>
    <property type="molecule type" value="Genomic_DNA"/>
</dbReference>
<name>A0ABM9R646_BIFLI</name>
<sequence>MNSYLRLLTLGLSLFGVDVMMIGGAVVVFLAVAVAILIITRRRRTI</sequence>
<evidence type="ECO:0000256" key="1">
    <source>
        <dbReference type="SAM" id="Phobius"/>
    </source>
</evidence>
<organism evidence="2 3">
    <name type="scientific">Bifidobacterium longum subsp. infantis</name>
    <dbReference type="NCBI Taxonomy" id="1682"/>
    <lineage>
        <taxon>Bacteria</taxon>
        <taxon>Bacillati</taxon>
        <taxon>Actinomycetota</taxon>
        <taxon>Actinomycetes</taxon>
        <taxon>Bifidobacteriales</taxon>
        <taxon>Bifidobacteriaceae</taxon>
        <taxon>Bifidobacterium</taxon>
    </lineage>
</organism>
<protein>
    <recommendedName>
        <fullName evidence="4">LPXTG cell wall anchor domain-containing protein</fullName>
    </recommendedName>
</protein>
<reference evidence="2 3" key="1">
    <citation type="submission" date="2014-09" db="EMBL/GenBank/DDBJ databases">
        <authorList>
            <person name="Bertelli C."/>
        </authorList>
    </citation>
    <scope>NUCLEOTIDE SEQUENCE [LARGE SCALE GENOMIC DNA]</scope>
    <source>
        <strain evidence="2 3">BIC1401111250</strain>
    </source>
</reference>
<keyword evidence="3" id="KW-1185">Reference proteome</keyword>
<dbReference type="Proteomes" id="UP000043107">
    <property type="component" value="Unassembled WGS sequence"/>
</dbReference>
<feature type="transmembrane region" description="Helical" evidence="1">
    <location>
        <begin position="20"/>
        <end position="40"/>
    </location>
</feature>
<evidence type="ECO:0000313" key="2">
    <source>
        <dbReference type="EMBL" id="CEF04044.1"/>
    </source>
</evidence>
<gene>
    <name evidence="2" type="ORF">BLIC_c01902</name>
</gene>
<keyword evidence="1" id="KW-0472">Membrane</keyword>
<keyword evidence="1" id="KW-0812">Transmembrane</keyword>
<evidence type="ECO:0000313" key="3">
    <source>
        <dbReference type="Proteomes" id="UP000043107"/>
    </source>
</evidence>
<proteinExistence type="predicted"/>
<accession>A0ABM9R646</accession>
<comment type="caution">
    <text evidence="2">The sequence shown here is derived from an EMBL/GenBank/DDBJ whole genome shotgun (WGS) entry which is preliminary data.</text>
</comment>